<gene>
    <name evidence="1" type="ORF">PPRIM_AZ9-3.1.T1250122</name>
</gene>
<name>A0A8S1PPD2_PARPR</name>
<accession>A0A8S1PPD2</accession>
<sequence length="52" mass="6400">MHIKIKKDFYIQSNNVYYCFFSEEPLEQIVQTFISIFHTHCHIHCCNNKRHN</sequence>
<keyword evidence="2" id="KW-1185">Reference proteome</keyword>
<proteinExistence type="predicted"/>
<dbReference type="AlphaFoldDB" id="A0A8S1PPD2"/>
<protein>
    <submittedName>
        <fullName evidence="1">Uncharacterized protein</fullName>
    </submittedName>
</protein>
<evidence type="ECO:0000313" key="2">
    <source>
        <dbReference type="Proteomes" id="UP000688137"/>
    </source>
</evidence>
<comment type="caution">
    <text evidence="1">The sequence shown here is derived from an EMBL/GenBank/DDBJ whole genome shotgun (WGS) entry which is preliminary data.</text>
</comment>
<reference evidence="1" key="1">
    <citation type="submission" date="2021-01" db="EMBL/GenBank/DDBJ databases">
        <authorList>
            <consortium name="Genoscope - CEA"/>
            <person name="William W."/>
        </authorList>
    </citation>
    <scope>NUCLEOTIDE SEQUENCE</scope>
</reference>
<evidence type="ECO:0000313" key="1">
    <source>
        <dbReference type="EMBL" id="CAD8104891.1"/>
    </source>
</evidence>
<organism evidence="1 2">
    <name type="scientific">Paramecium primaurelia</name>
    <dbReference type="NCBI Taxonomy" id="5886"/>
    <lineage>
        <taxon>Eukaryota</taxon>
        <taxon>Sar</taxon>
        <taxon>Alveolata</taxon>
        <taxon>Ciliophora</taxon>
        <taxon>Intramacronucleata</taxon>
        <taxon>Oligohymenophorea</taxon>
        <taxon>Peniculida</taxon>
        <taxon>Parameciidae</taxon>
        <taxon>Paramecium</taxon>
    </lineage>
</organism>
<dbReference type="Proteomes" id="UP000688137">
    <property type="component" value="Unassembled WGS sequence"/>
</dbReference>
<dbReference type="EMBL" id="CAJJDM010000128">
    <property type="protein sequence ID" value="CAD8104891.1"/>
    <property type="molecule type" value="Genomic_DNA"/>
</dbReference>